<sequence length="66" mass="7590">MSRWVARRGWDVELIRLDGREVLRARQFGSLHAYCATVRELEVLLRRGGLTLADLIEVLPTARRTA</sequence>
<accession>A0A931DND2</accession>
<evidence type="ECO:0000313" key="1">
    <source>
        <dbReference type="EMBL" id="MBG6089798.1"/>
    </source>
</evidence>
<evidence type="ECO:0000313" key="2">
    <source>
        <dbReference type="Proteomes" id="UP000614047"/>
    </source>
</evidence>
<organism evidence="1 2">
    <name type="scientific">Actinomadura viridis</name>
    <dbReference type="NCBI Taxonomy" id="58110"/>
    <lineage>
        <taxon>Bacteria</taxon>
        <taxon>Bacillati</taxon>
        <taxon>Actinomycetota</taxon>
        <taxon>Actinomycetes</taxon>
        <taxon>Streptosporangiales</taxon>
        <taxon>Thermomonosporaceae</taxon>
        <taxon>Actinomadura</taxon>
    </lineage>
</organism>
<comment type="caution">
    <text evidence="1">The sequence shown here is derived from an EMBL/GenBank/DDBJ whole genome shotgun (WGS) entry which is preliminary data.</text>
</comment>
<protein>
    <submittedName>
        <fullName evidence="1">Uncharacterized protein</fullName>
    </submittedName>
</protein>
<dbReference type="EMBL" id="JADOUA010000001">
    <property type="protein sequence ID" value="MBG6089798.1"/>
    <property type="molecule type" value="Genomic_DNA"/>
</dbReference>
<proteinExistence type="predicted"/>
<reference evidence="1" key="1">
    <citation type="submission" date="2020-11" db="EMBL/GenBank/DDBJ databases">
        <title>Sequencing the genomes of 1000 actinobacteria strains.</title>
        <authorList>
            <person name="Klenk H.-P."/>
        </authorList>
    </citation>
    <scope>NUCLEOTIDE SEQUENCE</scope>
    <source>
        <strain evidence="1">DSM 43175</strain>
    </source>
</reference>
<dbReference type="RefSeq" id="WP_197012346.1">
    <property type="nucleotide sequence ID" value="NZ_BAABES010000010.1"/>
</dbReference>
<gene>
    <name evidence="1" type="ORF">IW256_003911</name>
</gene>
<name>A0A931DND2_9ACTN</name>
<dbReference type="Proteomes" id="UP000614047">
    <property type="component" value="Unassembled WGS sequence"/>
</dbReference>
<dbReference type="AlphaFoldDB" id="A0A931DND2"/>
<keyword evidence="2" id="KW-1185">Reference proteome</keyword>